<dbReference type="InterPro" id="IPR011990">
    <property type="entry name" value="TPR-like_helical_dom_sf"/>
</dbReference>
<dbReference type="InterPro" id="IPR036890">
    <property type="entry name" value="HATPase_C_sf"/>
</dbReference>
<reference evidence="8 9" key="1">
    <citation type="submission" date="2022-03" db="EMBL/GenBank/DDBJ databases">
        <title>Hymenobactersp. isolated from the air.</title>
        <authorList>
            <person name="Won M."/>
            <person name="Kwon S.-W."/>
        </authorList>
    </citation>
    <scope>NUCLEOTIDE SEQUENCE [LARGE SCALE GENOMIC DNA]</scope>
    <source>
        <strain evidence="8 9">KACC 22596</strain>
    </source>
</reference>
<evidence type="ECO:0000256" key="3">
    <source>
        <dbReference type="ARBA" id="ARBA00022553"/>
    </source>
</evidence>
<dbReference type="SUPFAM" id="SSF47384">
    <property type="entry name" value="Homodimeric domain of signal transducing histidine kinase"/>
    <property type="match status" value="1"/>
</dbReference>
<evidence type="ECO:0000313" key="8">
    <source>
        <dbReference type="EMBL" id="UOE34742.1"/>
    </source>
</evidence>
<dbReference type="InterPro" id="IPR019734">
    <property type="entry name" value="TPR_rpt"/>
</dbReference>
<keyword evidence="8" id="KW-0547">Nucleotide-binding</keyword>
<dbReference type="Pfam" id="PF00512">
    <property type="entry name" value="HisKA"/>
    <property type="match status" value="1"/>
</dbReference>
<feature type="domain" description="Histidine kinase" evidence="7">
    <location>
        <begin position="428"/>
        <end position="668"/>
    </location>
</feature>
<dbReference type="InterPro" id="IPR003594">
    <property type="entry name" value="HATPase_dom"/>
</dbReference>
<keyword evidence="8" id="KW-0067">ATP-binding</keyword>
<dbReference type="InterPro" id="IPR005467">
    <property type="entry name" value="His_kinase_dom"/>
</dbReference>
<dbReference type="EMBL" id="CP094534">
    <property type="protein sequence ID" value="UOE34742.1"/>
    <property type="molecule type" value="Genomic_DNA"/>
</dbReference>
<dbReference type="PROSITE" id="PS50109">
    <property type="entry name" value="HIS_KIN"/>
    <property type="match status" value="1"/>
</dbReference>
<comment type="catalytic activity">
    <reaction evidence="1">
        <text>ATP + protein L-histidine = ADP + protein N-phospho-L-histidine.</text>
        <dbReference type="EC" id="2.7.13.3"/>
    </reaction>
</comment>
<dbReference type="EC" id="2.7.13.3" evidence="2"/>
<accession>A0ABY4B8Y7</accession>
<keyword evidence="5" id="KW-1133">Transmembrane helix</keyword>
<dbReference type="SMART" id="SM00387">
    <property type="entry name" value="HATPase_c"/>
    <property type="match status" value="1"/>
</dbReference>
<dbReference type="PRINTS" id="PR00344">
    <property type="entry name" value="BCTRLSENSOR"/>
</dbReference>
<keyword evidence="4" id="KW-0175">Coiled coil</keyword>
<organism evidence="8 9">
    <name type="scientific">Hymenobacter monticola</name>
    <dbReference type="NCBI Taxonomy" id="1705399"/>
    <lineage>
        <taxon>Bacteria</taxon>
        <taxon>Pseudomonadati</taxon>
        <taxon>Bacteroidota</taxon>
        <taxon>Cytophagia</taxon>
        <taxon>Cytophagales</taxon>
        <taxon>Hymenobacteraceae</taxon>
        <taxon>Hymenobacter</taxon>
    </lineage>
</organism>
<keyword evidence="3" id="KW-0597">Phosphoprotein</keyword>
<feature type="chain" id="PRO_5045896513" description="histidine kinase" evidence="6">
    <location>
        <begin position="27"/>
        <end position="668"/>
    </location>
</feature>
<dbReference type="Gene3D" id="1.10.287.130">
    <property type="match status" value="1"/>
</dbReference>
<dbReference type="PANTHER" id="PTHR43065:SF42">
    <property type="entry name" value="TWO-COMPONENT SENSOR PPRA"/>
    <property type="match status" value="1"/>
</dbReference>
<feature type="coiled-coil region" evidence="4">
    <location>
        <begin position="389"/>
        <end position="419"/>
    </location>
</feature>
<proteinExistence type="predicted"/>
<evidence type="ECO:0000259" key="7">
    <source>
        <dbReference type="PROSITE" id="PS50109"/>
    </source>
</evidence>
<dbReference type="SUPFAM" id="SSF48452">
    <property type="entry name" value="TPR-like"/>
    <property type="match status" value="2"/>
</dbReference>
<name>A0ABY4B8Y7_9BACT</name>
<evidence type="ECO:0000256" key="1">
    <source>
        <dbReference type="ARBA" id="ARBA00000085"/>
    </source>
</evidence>
<dbReference type="SMART" id="SM00388">
    <property type="entry name" value="HisKA"/>
    <property type="match status" value="1"/>
</dbReference>
<feature type="transmembrane region" description="Helical" evidence="5">
    <location>
        <begin position="368"/>
        <end position="386"/>
    </location>
</feature>
<keyword evidence="6" id="KW-0732">Signal</keyword>
<dbReference type="SUPFAM" id="SSF55874">
    <property type="entry name" value="ATPase domain of HSP90 chaperone/DNA topoisomerase II/histidine kinase"/>
    <property type="match status" value="1"/>
</dbReference>
<evidence type="ECO:0000256" key="5">
    <source>
        <dbReference type="SAM" id="Phobius"/>
    </source>
</evidence>
<sequence>MLLSRANWLCLLLTCWLLAGAVPARANAGPSQLPKPLPKPPQSRAVDSLRHLLALPQTNYDQVLLLCQLSDQLWTQRTDSAAVYAYKALNLARRIGYRHGEGEALNRLGAALRESNLARALEVFQKSLRIAEATHDRALAAQNLRSIGIIYVYLRDQRQGLAYYFRALRLGEQLHDDRRIVIELSNIGLAYDLFNQLDSARIFQERAYTLARRLRTPTNYILYGLGNVARKQGRTAQAKAFYRASIAESKQVQHLRSLNFAYVGLATLYQQQGQADSSIYYARLGCQAAQTNGFLRGVLNASTLLTQDFKGRGNADSALKYQSLKILMQDTLFGQEKVMRLQALNYREQQRMQEAAAAQAALKARYRTYALVAGVVALLALALLLGRHARQQQRAREALEQSLAELKTAQDQLVQREKMAFLGELTAGIAHELQNPLNFVKNFAEVSTGLVDEITGERRDPSRNTGLEQEILSGLKQNLQQISQHGQRATSIIKGMLEHSRSGTSQRLPTDLNALVDQSLRLAYQGLRTKDKDFNAELETQLDAALPQVPAVSQDLGRVLINLFTNAFHAVQQRQRQAADPAYQPQVSVSTRAVPGGAEIRVRDNGVGIADSIKAKIFQPFFTTKAVGEGTGLGLSLSHDIVTTGHGGTLTVESQEGQGTEFVLRLPA</sequence>
<dbReference type="Gene3D" id="3.30.565.10">
    <property type="entry name" value="Histidine kinase-like ATPase, C-terminal domain"/>
    <property type="match status" value="1"/>
</dbReference>
<dbReference type="InterPro" id="IPR004358">
    <property type="entry name" value="Sig_transdc_His_kin-like_C"/>
</dbReference>
<dbReference type="Proteomes" id="UP000831390">
    <property type="component" value="Chromosome"/>
</dbReference>
<keyword evidence="9" id="KW-1185">Reference proteome</keyword>
<keyword evidence="5" id="KW-0812">Transmembrane</keyword>
<evidence type="ECO:0000256" key="2">
    <source>
        <dbReference type="ARBA" id="ARBA00012438"/>
    </source>
</evidence>
<evidence type="ECO:0000256" key="4">
    <source>
        <dbReference type="SAM" id="Coils"/>
    </source>
</evidence>
<keyword evidence="5" id="KW-0472">Membrane</keyword>
<dbReference type="RefSeq" id="WP_243516028.1">
    <property type="nucleotide sequence ID" value="NZ_CP094534.1"/>
</dbReference>
<dbReference type="Gene3D" id="1.25.40.10">
    <property type="entry name" value="Tetratricopeptide repeat domain"/>
    <property type="match status" value="2"/>
</dbReference>
<dbReference type="InterPro" id="IPR036097">
    <property type="entry name" value="HisK_dim/P_sf"/>
</dbReference>
<feature type="signal peptide" evidence="6">
    <location>
        <begin position="1"/>
        <end position="26"/>
    </location>
</feature>
<dbReference type="GO" id="GO:0005524">
    <property type="term" value="F:ATP binding"/>
    <property type="evidence" value="ECO:0007669"/>
    <property type="project" value="UniProtKB-KW"/>
</dbReference>
<protein>
    <recommendedName>
        <fullName evidence="2">histidine kinase</fullName>
        <ecNumber evidence="2">2.7.13.3</ecNumber>
    </recommendedName>
</protein>
<dbReference type="Pfam" id="PF02518">
    <property type="entry name" value="HATPase_c"/>
    <property type="match status" value="1"/>
</dbReference>
<dbReference type="InterPro" id="IPR003661">
    <property type="entry name" value="HisK_dim/P_dom"/>
</dbReference>
<dbReference type="CDD" id="cd00082">
    <property type="entry name" value="HisKA"/>
    <property type="match status" value="1"/>
</dbReference>
<gene>
    <name evidence="8" type="ORF">MTP16_03600</name>
</gene>
<evidence type="ECO:0000256" key="6">
    <source>
        <dbReference type="SAM" id="SignalP"/>
    </source>
</evidence>
<evidence type="ECO:0000313" key="9">
    <source>
        <dbReference type="Proteomes" id="UP000831390"/>
    </source>
</evidence>
<dbReference type="PANTHER" id="PTHR43065">
    <property type="entry name" value="SENSOR HISTIDINE KINASE"/>
    <property type="match status" value="1"/>
</dbReference>
<dbReference type="SMART" id="SM00028">
    <property type="entry name" value="TPR"/>
    <property type="match status" value="5"/>
</dbReference>